<dbReference type="AlphaFoldDB" id="A0A9Y4JMW4"/>
<evidence type="ECO:0000256" key="6">
    <source>
        <dbReference type="SAM" id="Phobius"/>
    </source>
</evidence>
<feature type="transmembrane region" description="Helical" evidence="6">
    <location>
        <begin position="534"/>
        <end position="555"/>
    </location>
</feature>
<evidence type="ECO:0000259" key="7">
    <source>
        <dbReference type="PROSITE" id="PS50011"/>
    </source>
</evidence>
<keyword evidence="6" id="KW-1133">Transmembrane helix</keyword>
<keyword evidence="9" id="KW-0808">Transferase</keyword>
<keyword evidence="2 4" id="KW-0547">Nucleotide-binding</keyword>
<dbReference type="InterPro" id="IPR000719">
    <property type="entry name" value="Prot_kinase_dom"/>
</dbReference>
<feature type="binding site" evidence="4">
    <location>
        <position position="61"/>
    </location>
    <ligand>
        <name>ATP</name>
        <dbReference type="ChEBI" id="CHEBI:30616"/>
    </ligand>
</feature>
<dbReference type="InterPro" id="IPR011009">
    <property type="entry name" value="Kinase-like_dom_sf"/>
</dbReference>
<gene>
    <name evidence="9" type="primary">vrk2</name>
</gene>
<protein>
    <recommendedName>
        <fullName evidence="1">non-specific serine/threonine protein kinase</fullName>
        <ecNumber evidence="1">2.7.11.1</ecNumber>
    </recommendedName>
</protein>
<dbReference type="RefSeq" id="XP_008279204.1">
    <property type="nucleotide sequence ID" value="XM_008280982.1"/>
</dbReference>
<dbReference type="Proteomes" id="UP000694891">
    <property type="component" value="Unplaced"/>
</dbReference>
<evidence type="ECO:0000256" key="2">
    <source>
        <dbReference type="ARBA" id="ARBA00022741"/>
    </source>
</evidence>
<keyword evidence="6" id="KW-0472">Membrane</keyword>
<keyword evidence="3 4" id="KW-0067">ATP-binding</keyword>
<organism evidence="8 9">
    <name type="scientific">Stegastes partitus</name>
    <name type="common">bicolor damselfish</name>
    <dbReference type="NCBI Taxonomy" id="144197"/>
    <lineage>
        <taxon>Eukaryota</taxon>
        <taxon>Metazoa</taxon>
        <taxon>Chordata</taxon>
        <taxon>Craniata</taxon>
        <taxon>Vertebrata</taxon>
        <taxon>Euteleostomi</taxon>
        <taxon>Actinopterygii</taxon>
        <taxon>Neopterygii</taxon>
        <taxon>Teleostei</taxon>
        <taxon>Neoteleostei</taxon>
        <taxon>Acanthomorphata</taxon>
        <taxon>Ovalentaria</taxon>
        <taxon>Pomacentridae</taxon>
        <taxon>Stegastes</taxon>
    </lineage>
</organism>
<evidence type="ECO:0000256" key="4">
    <source>
        <dbReference type="PROSITE-ProRule" id="PRU10141"/>
    </source>
</evidence>
<dbReference type="InterPro" id="IPR017441">
    <property type="entry name" value="Protein_kinase_ATP_BS"/>
</dbReference>
<accession>A0A9Y4JMW4</accession>
<dbReference type="PROSITE" id="PS50011">
    <property type="entry name" value="PROTEIN_KINASE_DOM"/>
    <property type="match status" value="1"/>
</dbReference>
<dbReference type="Pfam" id="PF00069">
    <property type="entry name" value="Pkinase"/>
    <property type="match status" value="1"/>
</dbReference>
<dbReference type="GO" id="GO:0005524">
    <property type="term" value="F:ATP binding"/>
    <property type="evidence" value="ECO:0007669"/>
    <property type="project" value="UniProtKB-UniRule"/>
</dbReference>
<keyword evidence="6" id="KW-0812">Transmembrane</keyword>
<dbReference type="PROSITE" id="PS00108">
    <property type="entry name" value="PROTEIN_KINASE_ST"/>
    <property type="match status" value="1"/>
</dbReference>
<evidence type="ECO:0000313" key="9">
    <source>
        <dbReference type="RefSeq" id="XP_008279204.1"/>
    </source>
</evidence>
<evidence type="ECO:0000256" key="1">
    <source>
        <dbReference type="ARBA" id="ARBA00012513"/>
    </source>
</evidence>
<dbReference type="GeneID" id="103356730"/>
<dbReference type="InterPro" id="IPR008271">
    <property type="entry name" value="Ser/Thr_kinase_AS"/>
</dbReference>
<dbReference type="PROSITE" id="PS00107">
    <property type="entry name" value="PROTEIN_KINASE_ATP"/>
    <property type="match status" value="1"/>
</dbReference>
<reference evidence="9" key="1">
    <citation type="submission" date="2025-08" db="UniProtKB">
        <authorList>
            <consortium name="RefSeq"/>
        </authorList>
    </citation>
    <scope>IDENTIFICATION</scope>
</reference>
<sequence>MAPPKKSALPKPLPDGFILTDTEKKKWRLGTIIGQGGFGLIYLASQNIDRPVAADTDFVIKVEYQTNGPLFSELKFYQRAAKPESMQKWKRSRKLDFLGIPTYWGSGLAECNNLSYRFMAMDRLGTDLQKVCERNGGRLKKANVLQLGQRLVDVLEYIHDNEYVHADIKAANLMCGYRDPEQVYLADYGLSYRYCPDGVHKEYKENPKRCHDGTIEYTSLDAHKGLAPSRRSDLQILGFCLLHWLTGSLPWISVLKNPTQVQEAKARLIDNLPDSVQQLSVSGASTDEVTEFLLYVRTLGYQDKPNYQHLKDLLASDVKGRLDFSGPQGPAGESNTKNPPTREKKAGRARGPAKAKPSPAEVDDEEHEETKPKPVPARYKRGPPLPKPQSQQKKEVLPAVRRSERLQAGPVHSYNEEDSEEEDEEDEVRPRPIPARYLRGPPKSPEGQPKQKTKCEWTGRKTDDLTVTSGRREWLYMQRRKPEWANCDIKSPAHMDYTERWDERLLHEQQSYSQQRYKHRDSTGQDTGPSQTRGLMSCFVVLGAFLLVVAILVHLN</sequence>
<dbReference type="SUPFAM" id="SSF56112">
    <property type="entry name" value="Protein kinase-like (PK-like)"/>
    <property type="match status" value="1"/>
</dbReference>
<dbReference type="GO" id="GO:0004674">
    <property type="term" value="F:protein serine/threonine kinase activity"/>
    <property type="evidence" value="ECO:0007669"/>
    <property type="project" value="UniProtKB-EC"/>
</dbReference>
<evidence type="ECO:0000256" key="5">
    <source>
        <dbReference type="SAM" id="MobiDB-lite"/>
    </source>
</evidence>
<feature type="compositionally biased region" description="Acidic residues" evidence="5">
    <location>
        <begin position="416"/>
        <end position="427"/>
    </location>
</feature>
<keyword evidence="9" id="KW-0418">Kinase</keyword>
<proteinExistence type="predicted"/>
<evidence type="ECO:0000256" key="3">
    <source>
        <dbReference type="ARBA" id="ARBA00022840"/>
    </source>
</evidence>
<keyword evidence="8" id="KW-1185">Reference proteome</keyword>
<dbReference type="Gene3D" id="1.10.510.10">
    <property type="entry name" value="Transferase(Phosphotransferase) domain 1"/>
    <property type="match status" value="1"/>
</dbReference>
<dbReference type="InterPro" id="IPR050235">
    <property type="entry name" value="CK1_Ser-Thr_kinase"/>
</dbReference>
<dbReference type="EC" id="2.7.11.1" evidence="1"/>
<feature type="compositionally biased region" description="Basic and acidic residues" evidence="5">
    <location>
        <begin position="392"/>
        <end position="405"/>
    </location>
</feature>
<name>A0A9Y4JMW4_9TELE</name>
<dbReference type="SMART" id="SM00220">
    <property type="entry name" value="S_TKc"/>
    <property type="match status" value="1"/>
</dbReference>
<feature type="domain" description="Protein kinase" evidence="7">
    <location>
        <begin position="27"/>
        <end position="314"/>
    </location>
</feature>
<dbReference type="PANTHER" id="PTHR11909">
    <property type="entry name" value="CASEIN KINASE-RELATED"/>
    <property type="match status" value="1"/>
</dbReference>
<dbReference type="FunFam" id="1.10.510.10:FF:001195">
    <property type="entry name" value="VRK serine/threonine kinase 2"/>
    <property type="match status" value="1"/>
</dbReference>
<evidence type="ECO:0000313" key="8">
    <source>
        <dbReference type="Proteomes" id="UP000694891"/>
    </source>
</evidence>
<feature type="region of interest" description="Disordered" evidence="5">
    <location>
        <begin position="321"/>
        <end position="456"/>
    </location>
</feature>
<dbReference type="CTD" id="7444"/>